<dbReference type="InterPro" id="IPR036513">
    <property type="entry name" value="STAS_dom_sf"/>
</dbReference>
<evidence type="ECO:0000313" key="4">
    <source>
        <dbReference type="EMBL" id="MFB6397406.1"/>
    </source>
</evidence>
<dbReference type="Gene3D" id="3.30.750.24">
    <property type="entry name" value="STAS domain"/>
    <property type="match status" value="1"/>
</dbReference>
<dbReference type="Proteomes" id="UP001582793">
    <property type="component" value="Unassembled WGS sequence"/>
</dbReference>
<keyword evidence="5" id="KW-1185">Reference proteome</keyword>
<evidence type="ECO:0000256" key="1">
    <source>
        <dbReference type="ARBA" id="ARBA00009013"/>
    </source>
</evidence>
<evidence type="ECO:0000259" key="3">
    <source>
        <dbReference type="PROSITE" id="PS50801"/>
    </source>
</evidence>
<name>A0ABV5D066_9ACTN</name>
<dbReference type="NCBIfam" id="TIGR00377">
    <property type="entry name" value="ant_ant_sig"/>
    <property type="match status" value="1"/>
</dbReference>
<proteinExistence type="inferred from homology"/>
<protein>
    <recommendedName>
        <fullName evidence="2">Anti-sigma factor antagonist</fullName>
    </recommendedName>
</protein>
<organism evidence="4 5">
    <name type="scientific">Polymorphospora lycopeni</name>
    <dbReference type="NCBI Taxonomy" id="3140240"/>
    <lineage>
        <taxon>Bacteria</taxon>
        <taxon>Bacillati</taxon>
        <taxon>Actinomycetota</taxon>
        <taxon>Actinomycetes</taxon>
        <taxon>Micromonosporales</taxon>
        <taxon>Micromonosporaceae</taxon>
        <taxon>Polymorphospora</taxon>
    </lineage>
</organism>
<dbReference type="RefSeq" id="WP_375736502.1">
    <property type="nucleotide sequence ID" value="NZ_JBCGDC010000141.1"/>
</dbReference>
<feature type="domain" description="STAS" evidence="3">
    <location>
        <begin position="13"/>
        <end position="105"/>
    </location>
</feature>
<dbReference type="PANTHER" id="PTHR33495">
    <property type="entry name" value="ANTI-SIGMA FACTOR ANTAGONIST TM_1081-RELATED-RELATED"/>
    <property type="match status" value="1"/>
</dbReference>
<comment type="caution">
    <text evidence="4">The sequence shown here is derived from an EMBL/GenBank/DDBJ whole genome shotgun (WGS) entry which is preliminary data.</text>
</comment>
<dbReference type="PANTHER" id="PTHR33495:SF2">
    <property type="entry name" value="ANTI-SIGMA FACTOR ANTAGONIST TM_1081-RELATED"/>
    <property type="match status" value="1"/>
</dbReference>
<dbReference type="InterPro" id="IPR002645">
    <property type="entry name" value="STAS_dom"/>
</dbReference>
<dbReference type="InterPro" id="IPR058548">
    <property type="entry name" value="MlaB-like_STAS"/>
</dbReference>
<evidence type="ECO:0000313" key="5">
    <source>
        <dbReference type="Proteomes" id="UP001582793"/>
    </source>
</evidence>
<sequence>MGDAVVNQQKLDDGTVVVELRGELDLATNDALRAMLVDLVEAQRPPRIVVDLLHVSFVDSTGIGALLAGYNAAIDSGVGYKVRAVAPFVERQLRLTGVYGQLVSP</sequence>
<dbReference type="InterPro" id="IPR003658">
    <property type="entry name" value="Anti-sigma_ant"/>
</dbReference>
<dbReference type="CDD" id="cd07043">
    <property type="entry name" value="STAS_anti-anti-sigma_factors"/>
    <property type="match status" value="1"/>
</dbReference>
<comment type="similarity">
    <text evidence="1 2">Belongs to the anti-sigma-factor antagonist family.</text>
</comment>
<dbReference type="EMBL" id="JBCGDC010000141">
    <property type="protein sequence ID" value="MFB6397406.1"/>
    <property type="molecule type" value="Genomic_DNA"/>
</dbReference>
<dbReference type="PROSITE" id="PS50801">
    <property type="entry name" value="STAS"/>
    <property type="match status" value="1"/>
</dbReference>
<gene>
    <name evidence="4" type="ORF">AAFH96_30575</name>
</gene>
<dbReference type="Pfam" id="PF13466">
    <property type="entry name" value="STAS_2"/>
    <property type="match status" value="1"/>
</dbReference>
<evidence type="ECO:0000256" key="2">
    <source>
        <dbReference type="RuleBase" id="RU003749"/>
    </source>
</evidence>
<accession>A0ABV5D066</accession>
<dbReference type="SUPFAM" id="SSF52091">
    <property type="entry name" value="SpoIIaa-like"/>
    <property type="match status" value="1"/>
</dbReference>
<reference evidence="4 5" key="1">
    <citation type="submission" date="2024-04" db="EMBL/GenBank/DDBJ databases">
        <title>Polymorphospora sp. isolated from Baiyangdian Lake in Xiong'an New Area.</title>
        <authorList>
            <person name="Zhang X."/>
            <person name="Liu J."/>
        </authorList>
    </citation>
    <scope>NUCLEOTIDE SEQUENCE [LARGE SCALE GENOMIC DNA]</scope>
    <source>
        <strain evidence="4 5">2-325</strain>
    </source>
</reference>